<dbReference type="Pfam" id="PF16078">
    <property type="entry name" value="2-oxogl_dehyd_N"/>
    <property type="match status" value="1"/>
</dbReference>
<dbReference type="Pfam" id="PF16870">
    <property type="entry name" value="OxoGdeHyase_C"/>
    <property type="match status" value="1"/>
</dbReference>
<dbReference type="AlphaFoldDB" id="A0A058ZCL9"/>
<comment type="function">
    <text evidence="6">The 2-oxoglutarate dehydrogenase complex catalyzes the overall conversion of 2-oxoglutarate to succinyl-CoA and CO(2). It contains multiple copies of three enzymatic components: 2-oxoglutarate dehydrogenase (E1), dihydrolipoamide succinyltransferase (E2) and lipoamide dehydrogenase (E3).</text>
</comment>
<dbReference type="InterPro" id="IPR011603">
    <property type="entry name" value="2oxoglutarate_DH_E1"/>
</dbReference>
<evidence type="ECO:0000256" key="3">
    <source>
        <dbReference type="ARBA" id="ARBA00012280"/>
    </source>
</evidence>
<dbReference type="GO" id="GO:0004591">
    <property type="term" value="F:oxoglutarate dehydrogenase (succinyl-transferring) activity"/>
    <property type="evidence" value="ECO:0007669"/>
    <property type="project" value="UniProtKB-EC"/>
</dbReference>
<reference evidence="10" key="1">
    <citation type="submission" date="2013-04" db="EMBL/GenBank/DDBJ databases">
        <title>The Genome Sequence of Fonticula alba ATCC 38817.</title>
        <authorList>
            <consortium name="The Broad Institute Genomics Platform"/>
            <person name="Russ C."/>
            <person name="Cuomo C."/>
            <person name="Burger G."/>
            <person name="Gray M.W."/>
            <person name="Holland P.W.H."/>
            <person name="King N."/>
            <person name="Lang F.B.F."/>
            <person name="Roger A.J."/>
            <person name="Ruiz-Trillo I."/>
            <person name="Brown M."/>
            <person name="Walker B."/>
            <person name="Young S."/>
            <person name="Zeng Q."/>
            <person name="Gargeya S."/>
            <person name="Fitzgerald M."/>
            <person name="Haas B."/>
            <person name="Abouelleil A."/>
            <person name="Allen A.W."/>
            <person name="Alvarado L."/>
            <person name="Arachchi H.M."/>
            <person name="Berlin A.M."/>
            <person name="Chapman S.B."/>
            <person name="Gainer-Dewar J."/>
            <person name="Goldberg J."/>
            <person name="Griggs A."/>
            <person name="Gujja S."/>
            <person name="Hansen M."/>
            <person name="Howarth C."/>
            <person name="Imamovic A."/>
            <person name="Ireland A."/>
            <person name="Larimer J."/>
            <person name="McCowan C."/>
            <person name="Murphy C."/>
            <person name="Pearson M."/>
            <person name="Poon T.W."/>
            <person name="Priest M."/>
            <person name="Roberts A."/>
            <person name="Saif S."/>
            <person name="Shea T."/>
            <person name="Sisk P."/>
            <person name="Sykes S."/>
            <person name="Wortman J."/>
            <person name="Nusbaum C."/>
            <person name="Birren B."/>
        </authorList>
    </citation>
    <scope>NUCLEOTIDE SEQUENCE [LARGE SCALE GENOMIC DNA]</scope>
    <source>
        <strain evidence="10">ATCC 38817</strain>
    </source>
</reference>
<dbReference type="Gene3D" id="3.40.50.12470">
    <property type="match status" value="1"/>
</dbReference>
<evidence type="ECO:0000256" key="5">
    <source>
        <dbReference type="ARBA" id="ARBA00023052"/>
    </source>
</evidence>
<dbReference type="NCBIfam" id="TIGR00239">
    <property type="entry name" value="2oxo_dh_E1"/>
    <property type="match status" value="1"/>
</dbReference>
<dbReference type="Pfam" id="PF00676">
    <property type="entry name" value="E1_dh"/>
    <property type="match status" value="1"/>
</dbReference>
<feature type="domain" description="Transketolase-like pyrimidine-binding" evidence="9">
    <location>
        <begin position="635"/>
        <end position="848"/>
    </location>
</feature>
<dbReference type="EMBL" id="KB932202">
    <property type="protein sequence ID" value="KCV71678.1"/>
    <property type="molecule type" value="Genomic_DNA"/>
</dbReference>
<dbReference type="RefSeq" id="XP_009493256.1">
    <property type="nucleotide sequence ID" value="XM_009494981.1"/>
</dbReference>
<dbReference type="Pfam" id="PF02779">
    <property type="entry name" value="Transket_pyr"/>
    <property type="match status" value="1"/>
</dbReference>
<evidence type="ECO:0000259" key="9">
    <source>
        <dbReference type="SMART" id="SM00861"/>
    </source>
</evidence>
<name>A0A058ZCL9_FONAL</name>
<evidence type="ECO:0000256" key="8">
    <source>
        <dbReference type="ARBA" id="ARBA00042984"/>
    </source>
</evidence>
<dbReference type="Gene3D" id="3.40.50.11610">
    <property type="entry name" value="Multifunctional 2-oxoglutarate metabolism enzyme, C-terminal domain"/>
    <property type="match status" value="1"/>
</dbReference>
<evidence type="ECO:0000256" key="2">
    <source>
        <dbReference type="ARBA" id="ARBA00006936"/>
    </source>
</evidence>
<dbReference type="GO" id="GO:0030976">
    <property type="term" value="F:thiamine pyrophosphate binding"/>
    <property type="evidence" value="ECO:0007669"/>
    <property type="project" value="InterPro"/>
</dbReference>
<dbReference type="InterPro" id="IPR029061">
    <property type="entry name" value="THDP-binding"/>
</dbReference>
<dbReference type="PIRSF" id="PIRSF000157">
    <property type="entry name" value="Oxoglu_dh_E1"/>
    <property type="match status" value="1"/>
</dbReference>
<dbReference type="InterPro" id="IPR042179">
    <property type="entry name" value="KGD_C_sf"/>
</dbReference>
<evidence type="ECO:0000313" key="11">
    <source>
        <dbReference type="Proteomes" id="UP000030693"/>
    </source>
</evidence>
<dbReference type="CDD" id="cd02016">
    <property type="entry name" value="TPP_E1_OGDC_like"/>
    <property type="match status" value="1"/>
</dbReference>
<dbReference type="PANTHER" id="PTHR23152:SF4">
    <property type="entry name" value="2-OXOADIPATE DEHYDROGENASE COMPLEX COMPONENT E1"/>
    <property type="match status" value="1"/>
</dbReference>
<dbReference type="NCBIfam" id="NF006914">
    <property type="entry name" value="PRK09404.1"/>
    <property type="match status" value="1"/>
</dbReference>
<dbReference type="NCBIfam" id="NF008907">
    <property type="entry name" value="PRK12270.1"/>
    <property type="match status" value="1"/>
</dbReference>
<dbReference type="SMART" id="SM00861">
    <property type="entry name" value="Transket_pyr"/>
    <property type="match status" value="1"/>
</dbReference>
<dbReference type="GeneID" id="20525820"/>
<evidence type="ECO:0000313" key="10">
    <source>
        <dbReference type="EMBL" id="KCV71678.1"/>
    </source>
</evidence>
<dbReference type="Gene3D" id="3.40.50.970">
    <property type="match status" value="1"/>
</dbReference>
<dbReference type="GO" id="GO:0045252">
    <property type="term" value="C:oxoglutarate dehydrogenase complex"/>
    <property type="evidence" value="ECO:0007669"/>
    <property type="project" value="TreeGrafter"/>
</dbReference>
<dbReference type="Gene3D" id="1.10.287.1150">
    <property type="entry name" value="TPP helical domain"/>
    <property type="match status" value="1"/>
</dbReference>
<dbReference type="OrthoDB" id="413077at2759"/>
<dbReference type="GO" id="GO:0006099">
    <property type="term" value="P:tricarboxylic acid cycle"/>
    <property type="evidence" value="ECO:0007669"/>
    <property type="project" value="TreeGrafter"/>
</dbReference>
<evidence type="ECO:0000256" key="6">
    <source>
        <dbReference type="ARBA" id="ARBA00037426"/>
    </source>
</evidence>
<dbReference type="InterPro" id="IPR032106">
    <property type="entry name" value="2-oxogl_dehyd_N"/>
</dbReference>
<dbReference type="EC" id="1.2.4.2" evidence="3"/>
<keyword evidence="11" id="KW-1185">Reference proteome</keyword>
<evidence type="ECO:0000256" key="4">
    <source>
        <dbReference type="ARBA" id="ARBA00023002"/>
    </source>
</evidence>
<keyword evidence="5" id="KW-0786">Thiamine pyrophosphate</keyword>
<dbReference type="STRING" id="691883.A0A058ZCL9"/>
<organism evidence="10">
    <name type="scientific">Fonticula alba</name>
    <name type="common">Slime mold</name>
    <dbReference type="NCBI Taxonomy" id="691883"/>
    <lineage>
        <taxon>Eukaryota</taxon>
        <taxon>Rotosphaerida</taxon>
        <taxon>Fonticulaceae</taxon>
        <taxon>Fonticula</taxon>
    </lineage>
</organism>
<dbReference type="InterPro" id="IPR031717">
    <property type="entry name" value="ODO-1/KGD_C"/>
</dbReference>
<dbReference type="Proteomes" id="UP000030693">
    <property type="component" value="Unassembled WGS sequence"/>
</dbReference>
<evidence type="ECO:0000256" key="1">
    <source>
        <dbReference type="ARBA" id="ARBA00001964"/>
    </source>
</evidence>
<gene>
    <name evidence="10" type="ORF">H696_01095</name>
</gene>
<dbReference type="SUPFAM" id="SSF52518">
    <property type="entry name" value="Thiamin diphosphate-binding fold (THDP-binding)"/>
    <property type="match status" value="2"/>
</dbReference>
<comment type="cofactor">
    <cofactor evidence="1">
        <name>thiamine diphosphate</name>
        <dbReference type="ChEBI" id="CHEBI:58937"/>
    </cofactor>
</comment>
<dbReference type="FunFam" id="3.40.50.12470:FF:000003">
    <property type="entry name" value="2-oxoglutarate dehydrogenase E1 component"/>
    <property type="match status" value="1"/>
</dbReference>
<proteinExistence type="inferred from homology"/>
<dbReference type="OMA" id="RDSYCRT"/>
<protein>
    <recommendedName>
        <fullName evidence="7">2-oxoglutarate dehydrogenase, mitochondrial</fullName>
        <ecNumber evidence="3">1.2.4.2</ecNumber>
    </recommendedName>
    <alternativeName>
        <fullName evidence="8">2-oxoglutarate dehydrogenase complex component E1</fullName>
    </alternativeName>
</protein>
<dbReference type="eggNOG" id="KOG0450">
    <property type="taxonomic scope" value="Eukaryota"/>
</dbReference>
<comment type="similarity">
    <text evidence="2">Belongs to the alpha-ketoglutarate dehydrogenase family.</text>
</comment>
<accession>A0A058ZCL9</accession>
<dbReference type="GO" id="GO:0005739">
    <property type="term" value="C:mitochondrion"/>
    <property type="evidence" value="ECO:0007669"/>
    <property type="project" value="TreeGrafter"/>
</dbReference>
<keyword evidence="4" id="KW-0560">Oxidoreductase</keyword>
<dbReference type="InterPro" id="IPR001017">
    <property type="entry name" value="DH_E1"/>
</dbReference>
<dbReference type="PANTHER" id="PTHR23152">
    <property type="entry name" value="2-OXOGLUTARATE DEHYDROGENASE"/>
    <property type="match status" value="1"/>
</dbReference>
<sequence length="1030" mass="114579">MRLSLKGVSPSSGPAARRAVVATATTSTARRLLAKVAAPEPSENFLAGNAASYIDETYHAWKADPNSVHKSWQIYFSNVEKDVPPGKAFQMPPSNGTPFQVPGGGSIDSKTLRDSLNAQLLVRAFQVRGHEVAKLDPLRMKDTVVPPELKLETYGFTEADLSRPMAIGGSDVSGILGSDTPKTLGEILESLQQTYTGSLGFEYMHIRSREECNWLRERIESGPRKYTKDEKEVILDRLIWSDSFERFVATKYPSEKRFGLEGGESLIPAMKAMIDTAANLGTESMVFGMAHRGRLNMLSNVFRKKPEAIFCEFKGTPDANDSFAGDVKYHLGMNLDRPFAQGKSIHLSMVANPSHLEAVNPVVMGKTRGQQYFSKDETRDKNVSVLIHGDAAFAGQGIVYESLGLTNLKNYTTGGVLHFVINNQIGFTTDPFNSRSTPYCTDVGLALQAPIVHVNGDDVEAVVFAAELAAEYRATFKKDFIIDMICYRRHGHNEIDQPAFTQPLMYQKIKDHTTTLDLYIAQLLKEGSITAEYVEAMKARVWRTLEEAYEQSDSFKPTDEEWTTSKWMGTGPEGMRSLKDVKESIIPPPATGVPEATLNKIGQALCTVPEDFNIHPGIARILDAKRKALESGQDIDMPTAEALAFGALLSEGTHVRISGQDVERGTFSHRHCVLTDQKTQDRHIPLNNLGEDLQREHFTPTNSSLSEYGVLGFELGYSMANPNSLVLWEGQFGDFANTAQVIIDQFIASGETKWHQRSGLTMLMPHGYDGAGPEHSSARIERFLQLHDENPREMPSLENDKIRQIQDTSFQAVYCSTPANYFHALRRQTKRDFRKPQIMFTSKNLLRHPKARSSLAEMSEGSEFQRVISDTGASLTAGPEGVRRVIFCTGQVYYQLDATRELNGEKLGDVAIVRIEQLAPFPFDRVVAEMDKYPNASEIVWAQEEPMNAGCWSHFEPRLRTAMRSSTHHASKLKEQFEPVIYAGRPPCASPATGNPTNHKVEEKNLLTSAFFSPESGVVPQKFNNNQPIF</sequence>
<evidence type="ECO:0000256" key="7">
    <source>
        <dbReference type="ARBA" id="ARBA00040267"/>
    </source>
</evidence>
<dbReference type="InterPro" id="IPR005475">
    <property type="entry name" value="Transketolase-like_Pyr-bd"/>
</dbReference>